<dbReference type="EMBL" id="GGEC01071950">
    <property type="protein sequence ID" value="MBX52434.1"/>
    <property type="molecule type" value="Transcribed_RNA"/>
</dbReference>
<evidence type="ECO:0000313" key="1">
    <source>
        <dbReference type="EMBL" id="MBX52434.1"/>
    </source>
</evidence>
<proteinExistence type="predicted"/>
<name>A0A2P2PCG5_RHIMU</name>
<organism evidence="1">
    <name type="scientific">Rhizophora mucronata</name>
    <name type="common">Asiatic mangrove</name>
    <dbReference type="NCBI Taxonomy" id="61149"/>
    <lineage>
        <taxon>Eukaryota</taxon>
        <taxon>Viridiplantae</taxon>
        <taxon>Streptophyta</taxon>
        <taxon>Embryophyta</taxon>
        <taxon>Tracheophyta</taxon>
        <taxon>Spermatophyta</taxon>
        <taxon>Magnoliopsida</taxon>
        <taxon>eudicotyledons</taxon>
        <taxon>Gunneridae</taxon>
        <taxon>Pentapetalae</taxon>
        <taxon>rosids</taxon>
        <taxon>fabids</taxon>
        <taxon>Malpighiales</taxon>
        <taxon>Rhizophoraceae</taxon>
        <taxon>Rhizophora</taxon>
    </lineage>
</organism>
<protein>
    <submittedName>
        <fullName evidence="1">Uncharacterized protein</fullName>
    </submittedName>
</protein>
<reference evidence="1" key="1">
    <citation type="submission" date="2018-02" db="EMBL/GenBank/DDBJ databases">
        <title>Rhizophora mucronata_Transcriptome.</title>
        <authorList>
            <person name="Meera S.P."/>
            <person name="Sreeshan A."/>
            <person name="Augustine A."/>
        </authorList>
    </citation>
    <scope>NUCLEOTIDE SEQUENCE</scope>
    <source>
        <tissue evidence="1">Leaf</tissue>
    </source>
</reference>
<sequence length="79" mass="9120">MILCSMECCYDLVLHSMLLDLVVGYVVTRTYQFVDMGLFLPHNGWHCLLNAFSLEKSFFCLRVCQHTWKLSGLILPFAS</sequence>
<accession>A0A2P2PCG5</accession>
<dbReference type="AlphaFoldDB" id="A0A2P2PCG5"/>